<dbReference type="GeneID" id="92089524"/>
<evidence type="ECO:0000313" key="3">
    <source>
        <dbReference type="Proteomes" id="UP001480595"/>
    </source>
</evidence>
<comment type="caution">
    <text evidence="2">The sequence shown here is derived from an EMBL/GenBank/DDBJ whole genome shotgun (WGS) entry which is preliminary data.</text>
</comment>
<keyword evidence="1" id="KW-0812">Transmembrane</keyword>
<proteinExistence type="predicted"/>
<dbReference type="Proteomes" id="UP001480595">
    <property type="component" value="Unassembled WGS sequence"/>
</dbReference>
<accession>A0ABR1VSD5</accession>
<name>A0ABR1VSD5_9PEZI</name>
<protein>
    <submittedName>
        <fullName evidence="2">Uncharacterized protein</fullName>
    </submittedName>
</protein>
<gene>
    <name evidence="2" type="ORF">PG994_005052</name>
</gene>
<evidence type="ECO:0000256" key="1">
    <source>
        <dbReference type="SAM" id="Phobius"/>
    </source>
</evidence>
<organism evidence="2 3">
    <name type="scientific">Apiospora phragmitis</name>
    <dbReference type="NCBI Taxonomy" id="2905665"/>
    <lineage>
        <taxon>Eukaryota</taxon>
        <taxon>Fungi</taxon>
        <taxon>Dikarya</taxon>
        <taxon>Ascomycota</taxon>
        <taxon>Pezizomycotina</taxon>
        <taxon>Sordariomycetes</taxon>
        <taxon>Xylariomycetidae</taxon>
        <taxon>Amphisphaeriales</taxon>
        <taxon>Apiosporaceae</taxon>
        <taxon>Apiospora</taxon>
    </lineage>
</organism>
<keyword evidence="3" id="KW-1185">Reference proteome</keyword>
<dbReference type="EMBL" id="JAQQWL010000005">
    <property type="protein sequence ID" value="KAK8074153.1"/>
    <property type="molecule type" value="Genomic_DNA"/>
</dbReference>
<reference evidence="2 3" key="1">
    <citation type="submission" date="2023-01" db="EMBL/GenBank/DDBJ databases">
        <title>Analysis of 21 Apiospora genomes using comparative genomics revels a genus with tremendous synthesis potential of carbohydrate active enzymes and secondary metabolites.</title>
        <authorList>
            <person name="Sorensen T."/>
        </authorList>
    </citation>
    <scope>NUCLEOTIDE SEQUENCE [LARGE SCALE GENOMIC DNA]</scope>
    <source>
        <strain evidence="2 3">CBS 135458</strain>
    </source>
</reference>
<dbReference type="RefSeq" id="XP_066718628.1">
    <property type="nucleotide sequence ID" value="XM_066856461.1"/>
</dbReference>
<sequence>MTPESRAALSAPTTALKRLTVAWLLFAPVVTLVLSVYFPDAVHTFNTVTSLFGMYYTTASFERDALERTVHQENQEIRSVAEELCDAGLYTCWWDLLNMIEEDSTLMPATADKKTALLHMRKAQQAYAGMLREMHKSRFKSTKSTKPDVSLTV</sequence>
<feature type="transmembrane region" description="Helical" evidence="1">
    <location>
        <begin position="21"/>
        <end position="38"/>
    </location>
</feature>
<keyword evidence="1" id="KW-0472">Membrane</keyword>
<keyword evidence="1" id="KW-1133">Transmembrane helix</keyword>
<evidence type="ECO:0000313" key="2">
    <source>
        <dbReference type="EMBL" id="KAK8074153.1"/>
    </source>
</evidence>